<dbReference type="InterPro" id="IPR043128">
    <property type="entry name" value="Rev_trsase/Diguanyl_cyclase"/>
</dbReference>
<dbReference type="Pfam" id="PF00990">
    <property type="entry name" value="GGDEF"/>
    <property type="match status" value="1"/>
</dbReference>
<dbReference type="Gene3D" id="3.30.70.270">
    <property type="match status" value="1"/>
</dbReference>
<dbReference type="SMART" id="SM00267">
    <property type="entry name" value="GGDEF"/>
    <property type="match status" value="1"/>
</dbReference>
<sequence>MQGQAFLSNGTLDTEGLEKTINIHWDQLSFDWGVDSIVILSPEDTEKGTWGRPMDIANFPQEWLKTARETEATVSQIWCPTSCTQVAVVPVILDSAEVGLLIMASSLADAVLYFQSNTDADVGILVDHQRQTESADHQLINWRYDLAALTGAPTSYEVLKELSKEKKFNEVKDQRSIRLWNWQFYEVSFIPLTASLDENIAQLVVVDNVTTEMTRLDNTLRYLVIVSAIALVVTELVLLGLLWLPMMRLQKVSQVLPMLANNTHRKINNLLKPSIGRGIVRNEIHELFDSTISLSHRLEELDKTVESRTQRLKNRSQELLKERNFVTSLLDNVHIVILTQDSESNIKLLNSEGNRLIEYDRELNISQSKFTDHLDEADKYAFFNGLEKLSTGVVTEFRQEIDFTDSSGNPLHMEWFHSILPKSVAEGELILSVGLDLTARKVAESNLAWLADHDPLTELYNRRRFQTEFERVLNATKSKNSSGALIFFDIDQFKTVNDTSGHPMGDQLLREIAKKLRESANNKDIVARLGGDEFAILLENCGRDCAIDYAERFCDSVRQTRISNNGSTHRISLSMGIAVFPDHGKSADELMANADLAMYRAKAASNARSNWHLYSNQTPDREELYNRVNWKQQIEHALEHNRFVLFFQPILDIRSGYISHYESLVRMVDESGKIIPPGAFIPVAEQTGLIYEIDVHIVQLAIEALHAFHEHDSDISLSVNLSARAVATSQFIDLVEKSAIDRPFERSKLLFELTETSAVEDVTAAAKEIEKFRDLGYRFAIDDFGVGFSSWYYLRELPVDYVKIDGSFVRKLSTNMEDRLFVKAINDVAQGLGKKTIAEFVEDQYSLALLSAMGVNFAQGYQIGKPQPLETTLETFAEPVKL</sequence>
<evidence type="ECO:0000313" key="4">
    <source>
        <dbReference type="EMBL" id="GAA6169139.1"/>
    </source>
</evidence>
<feature type="transmembrane region" description="Helical" evidence="1">
    <location>
        <begin position="222"/>
        <end position="244"/>
    </location>
</feature>
<dbReference type="SUPFAM" id="SSF55785">
    <property type="entry name" value="PYP-like sensor domain (PAS domain)"/>
    <property type="match status" value="1"/>
</dbReference>
<dbReference type="PROSITE" id="PS50887">
    <property type="entry name" value="GGDEF"/>
    <property type="match status" value="1"/>
</dbReference>
<keyword evidence="1" id="KW-0812">Transmembrane</keyword>
<evidence type="ECO:0008006" key="6">
    <source>
        <dbReference type="Google" id="ProtNLM"/>
    </source>
</evidence>
<evidence type="ECO:0000259" key="2">
    <source>
        <dbReference type="PROSITE" id="PS50883"/>
    </source>
</evidence>
<accession>A0ABQ0ABX1</accession>
<name>A0ABQ0ABX1_9GAMM</name>
<dbReference type="InterPro" id="IPR035919">
    <property type="entry name" value="EAL_sf"/>
</dbReference>
<proteinExistence type="predicted"/>
<keyword evidence="1" id="KW-0472">Membrane</keyword>
<dbReference type="Gene3D" id="3.20.20.450">
    <property type="entry name" value="EAL domain"/>
    <property type="match status" value="1"/>
</dbReference>
<dbReference type="Pfam" id="PF00563">
    <property type="entry name" value="EAL"/>
    <property type="match status" value="1"/>
</dbReference>
<organism evidence="4 5">
    <name type="scientific">Sessilibacter corallicola</name>
    <dbReference type="NCBI Taxonomy" id="2904075"/>
    <lineage>
        <taxon>Bacteria</taxon>
        <taxon>Pseudomonadati</taxon>
        <taxon>Pseudomonadota</taxon>
        <taxon>Gammaproteobacteria</taxon>
        <taxon>Cellvibrionales</taxon>
        <taxon>Cellvibrionaceae</taxon>
        <taxon>Sessilibacter</taxon>
    </lineage>
</organism>
<dbReference type="Gene3D" id="3.30.450.20">
    <property type="entry name" value="PAS domain"/>
    <property type="match status" value="1"/>
</dbReference>
<gene>
    <name evidence="4" type="ORF">NBRC116591_29500</name>
</gene>
<dbReference type="InterPro" id="IPR052155">
    <property type="entry name" value="Biofilm_reg_signaling"/>
</dbReference>
<dbReference type="SUPFAM" id="SSF141868">
    <property type="entry name" value="EAL domain-like"/>
    <property type="match status" value="1"/>
</dbReference>
<dbReference type="CDD" id="cd01948">
    <property type="entry name" value="EAL"/>
    <property type="match status" value="1"/>
</dbReference>
<reference evidence="4 5" key="1">
    <citation type="submission" date="2024-04" db="EMBL/GenBank/DDBJ databases">
        <title>Draft genome sequence of Sessilibacter corallicola NBRC 116591.</title>
        <authorList>
            <person name="Miyakawa T."/>
            <person name="Kusuya Y."/>
            <person name="Miura T."/>
        </authorList>
    </citation>
    <scope>NUCLEOTIDE SEQUENCE [LARGE SCALE GENOMIC DNA]</scope>
    <source>
        <strain evidence="4 5">KU-00831-HH</strain>
    </source>
</reference>
<dbReference type="Proteomes" id="UP001465153">
    <property type="component" value="Unassembled WGS sequence"/>
</dbReference>
<dbReference type="InterPro" id="IPR029150">
    <property type="entry name" value="dCache_3"/>
</dbReference>
<comment type="caution">
    <text evidence="4">The sequence shown here is derived from an EMBL/GenBank/DDBJ whole genome shotgun (WGS) entry which is preliminary data.</text>
</comment>
<keyword evidence="1" id="KW-1133">Transmembrane helix</keyword>
<dbReference type="SUPFAM" id="SSF55073">
    <property type="entry name" value="Nucleotide cyclase"/>
    <property type="match status" value="1"/>
</dbReference>
<protein>
    <recommendedName>
        <fullName evidence="6">EAL domain-containing protein</fullName>
    </recommendedName>
</protein>
<evidence type="ECO:0000259" key="3">
    <source>
        <dbReference type="PROSITE" id="PS50887"/>
    </source>
</evidence>
<dbReference type="InterPro" id="IPR035965">
    <property type="entry name" value="PAS-like_dom_sf"/>
</dbReference>
<dbReference type="SMART" id="SM00052">
    <property type="entry name" value="EAL"/>
    <property type="match status" value="1"/>
</dbReference>
<dbReference type="PROSITE" id="PS50883">
    <property type="entry name" value="EAL"/>
    <property type="match status" value="1"/>
</dbReference>
<dbReference type="InterPro" id="IPR000160">
    <property type="entry name" value="GGDEF_dom"/>
</dbReference>
<dbReference type="InterPro" id="IPR029787">
    <property type="entry name" value="Nucleotide_cyclase"/>
</dbReference>
<dbReference type="PANTHER" id="PTHR44757:SF2">
    <property type="entry name" value="BIOFILM ARCHITECTURE MAINTENANCE PROTEIN MBAA"/>
    <property type="match status" value="1"/>
</dbReference>
<dbReference type="Pfam" id="PF14827">
    <property type="entry name" value="dCache_3"/>
    <property type="match status" value="1"/>
</dbReference>
<dbReference type="CDD" id="cd01949">
    <property type="entry name" value="GGDEF"/>
    <property type="match status" value="1"/>
</dbReference>
<dbReference type="EMBL" id="BAABWN010000010">
    <property type="protein sequence ID" value="GAA6169139.1"/>
    <property type="molecule type" value="Genomic_DNA"/>
</dbReference>
<dbReference type="InterPro" id="IPR001633">
    <property type="entry name" value="EAL_dom"/>
</dbReference>
<keyword evidence="5" id="KW-1185">Reference proteome</keyword>
<feature type="domain" description="GGDEF" evidence="3">
    <location>
        <begin position="481"/>
        <end position="616"/>
    </location>
</feature>
<evidence type="ECO:0000313" key="5">
    <source>
        <dbReference type="Proteomes" id="UP001465153"/>
    </source>
</evidence>
<feature type="domain" description="EAL" evidence="2">
    <location>
        <begin position="627"/>
        <end position="880"/>
    </location>
</feature>
<dbReference type="NCBIfam" id="TIGR00254">
    <property type="entry name" value="GGDEF"/>
    <property type="match status" value="1"/>
</dbReference>
<dbReference type="PANTHER" id="PTHR44757">
    <property type="entry name" value="DIGUANYLATE CYCLASE DGCP"/>
    <property type="match status" value="1"/>
</dbReference>
<evidence type="ECO:0000256" key="1">
    <source>
        <dbReference type="SAM" id="Phobius"/>
    </source>
</evidence>